<protein>
    <submittedName>
        <fullName evidence="1">Uncharacterized protein</fullName>
    </submittedName>
</protein>
<comment type="caution">
    <text evidence="1">The sequence shown here is derived from an EMBL/GenBank/DDBJ whole genome shotgun (WGS) entry which is preliminary data.</text>
</comment>
<dbReference type="Proteomes" id="UP001519290">
    <property type="component" value="Unassembled WGS sequence"/>
</dbReference>
<dbReference type="EMBL" id="JAGIOD010000002">
    <property type="protein sequence ID" value="MBP2383739.1"/>
    <property type="molecule type" value="Genomic_DNA"/>
</dbReference>
<organism evidence="1 2">
    <name type="scientific">Brachybacterium sacelli</name>
    <dbReference type="NCBI Taxonomy" id="173364"/>
    <lineage>
        <taxon>Bacteria</taxon>
        <taxon>Bacillati</taxon>
        <taxon>Actinomycetota</taxon>
        <taxon>Actinomycetes</taxon>
        <taxon>Micrococcales</taxon>
        <taxon>Dermabacteraceae</taxon>
        <taxon>Brachybacterium</taxon>
    </lineage>
</organism>
<accession>A0ABS4X7P8</accession>
<sequence length="306" mass="33458">MHTRRARYLLQPGESLTLPERTVPQVLRIGMARDILGLEDERILTSPAVSFPLPRYVDGQPLRGTPGVHPDALRYPFMWLPETLRERYEVDTGTGTTTTESDDAWALRVAFEMWGSGLYDIETAGWLDVLALYDLDADDPATQERIRAWWAGADDEDLDAVDISGVFVPEDAEDSDWATIAALALVDSFDKASMALSAVDTVALCDLVESGDLTPLGTTDPARAVSSLVRIARTRFTSEPEVSALLGHLQQQCDRAGADGPRLVDEAIPQLSEIAQGLWLAYEPVLVEVGNSFSEDALTDAPKEDA</sequence>
<gene>
    <name evidence="1" type="ORF">JOF43_003728</name>
</gene>
<reference evidence="1 2" key="1">
    <citation type="submission" date="2021-03" db="EMBL/GenBank/DDBJ databases">
        <title>Sequencing the genomes of 1000 actinobacteria strains.</title>
        <authorList>
            <person name="Klenk H.-P."/>
        </authorList>
    </citation>
    <scope>NUCLEOTIDE SEQUENCE [LARGE SCALE GENOMIC DNA]</scope>
    <source>
        <strain evidence="1 2">DSM 14566</strain>
    </source>
</reference>
<dbReference type="RefSeq" id="WP_209904540.1">
    <property type="nucleotide sequence ID" value="NZ_BAAAJW010000017.1"/>
</dbReference>
<name>A0ABS4X7P8_9MICO</name>
<evidence type="ECO:0000313" key="1">
    <source>
        <dbReference type="EMBL" id="MBP2383739.1"/>
    </source>
</evidence>
<keyword evidence="2" id="KW-1185">Reference proteome</keyword>
<proteinExistence type="predicted"/>
<evidence type="ECO:0000313" key="2">
    <source>
        <dbReference type="Proteomes" id="UP001519290"/>
    </source>
</evidence>